<protein>
    <submittedName>
        <fullName evidence="1">Uncharacterized protein</fullName>
    </submittedName>
</protein>
<reference evidence="1 2" key="1">
    <citation type="submission" date="2018-11" db="EMBL/GenBank/DDBJ databases">
        <title>Parancylomarina longa gen. nov., sp. nov., isolated from sediments of southern Okinawa.</title>
        <authorList>
            <person name="Fu T."/>
        </authorList>
    </citation>
    <scope>NUCLEOTIDE SEQUENCE [LARGE SCALE GENOMIC DNA]</scope>
    <source>
        <strain evidence="1 2">T3-2 S1-C</strain>
    </source>
</reference>
<organism evidence="1 2">
    <name type="scientific">Ancylomarina longa</name>
    <dbReference type="NCBI Taxonomy" id="2487017"/>
    <lineage>
        <taxon>Bacteria</taxon>
        <taxon>Pseudomonadati</taxon>
        <taxon>Bacteroidota</taxon>
        <taxon>Bacteroidia</taxon>
        <taxon>Marinilabiliales</taxon>
        <taxon>Marinifilaceae</taxon>
        <taxon>Ancylomarina</taxon>
    </lineage>
</organism>
<evidence type="ECO:0000313" key="1">
    <source>
        <dbReference type="EMBL" id="RUT73223.1"/>
    </source>
</evidence>
<keyword evidence="2" id="KW-1185">Reference proteome</keyword>
<gene>
    <name evidence="1" type="ORF">DLK05_14185</name>
</gene>
<proteinExistence type="predicted"/>
<dbReference type="Proteomes" id="UP000282985">
    <property type="component" value="Unassembled WGS sequence"/>
</dbReference>
<dbReference type="AlphaFoldDB" id="A0A434AFR7"/>
<dbReference type="EMBL" id="RJJX01000025">
    <property type="protein sequence ID" value="RUT73223.1"/>
    <property type="molecule type" value="Genomic_DNA"/>
</dbReference>
<evidence type="ECO:0000313" key="2">
    <source>
        <dbReference type="Proteomes" id="UP000282985"/>
    </source>
</evidence>
<name>A0A434AFR7_9BACT</name>
<comment type="caution">
    <text evidence="1">The sequence shown here is derived from an EMBL/GenBank/DDBJ whole genome shotgun (WGS) entry which is preliminary data.</text>
</comment>
<sequence length="81" mass="9751">MSPTIPTLGFYGFFLILPNKYKLKKETKKYFCLHFRKIKMLLSVIFTLFPDADKRHSFFSQDSLHWGQELEMKNLLKFQTQ</sequence>
<accession>A0A434AFR7</accession>